<protein>
    <submittedName>
        <fullName evidence="2">Uncharacterized protein</fullName>
    </submittedName>
</protein>
<reference evidence="2 3" key="1">
    <citation type="submission" date="2015-07" db="EMBL/GenBank/DDBJ databases">
        <title>Genome sequencing of Kibdelosporangium phytohabitans.</title>
        <authorList>
            <person name="Qin S."/>
            <person name="Xing K."/>
        </authorList>
    </citation>
    <scope>NUCLEOTIDE SEQUENCE [LARGE SCALE GENOMIC DNA]</scope>
    <source>
        <strain evidence="2 3">KLBMP1111</strain>
    </source>
</reference>
<evidence type="ECO:0000313" key="1">
    <source>
        <dbReference type="EMBL" id="ALG07634.1"/>
    </source>
</evidence>
<sequence length="116" mass="13013">MTTKQRTAVHFFIEDGFLVRGTLDPHKALALALDDGDPYQFGYACEMAARPEYETEQPTVDEVRDLGDLMHTYLSGAKPGLYRIVPAPPGDDEYSWVMHPVDERGRGVFEGVVFYG</sequence>
<proteinExistence type="predicted"/>
<dbReference type="Proteomes" id="UP000063699">
    <property type="component" value="Chromosome"/>
</dbReference>
<keyword evidence="3" id="KW-1185">Reference proteome</keyword>
<dbReference type="KEGG" id="kphy:AOZ06_12925"/>
<gene>
    <name evidence="1" type="ORF">AOZ06_12605</name>
    <name evidence="2" type="ORF">AOZ06_12925</name>
</gene>
<dbReference type="EMBL" id="CP012752">
    <property type="protein sequence ID" value="ALG07690.1"/>
    <property type="molecule type" value="Genomic_DNA"/>
</dbReference>
<dbReference type="RefSeq" id="WP_054289600.1">
    <property type="nucleotide sequence ID" value="NZ_CP012752.1"/>
</dbReference>
<dbReference type="EMBL" id="CP012752">
    <property type="protein sequence ID" value="ALG07634.1"/>
    <property type="molecule type" value="Genomic_DNA"/>
</dbReference>
<evidence type="ECO:0000313" key="3">
    <source>
        <dbReference type="Proteomes" id="UP000063699"/>
    </source>
</evidence>
<dbReference type="AlphaFoldDB" id="A0A0N9HS00"/>
<name>A0A0N9HS00_9PSEU</name>
<evidence type="ECO:0000313" key="2">
    <source>
        <dbReference type="EMBL" id="ALG07690.1"/>
    </source>
</evidence>
<organism evidence="2 3">
    <name type="scientific">Kibdelosporangium phytohabitans</name>
    <dbReference type="NCBI Taxonomy" id="860235"/>
    <lineage>
        <taxon>Bacteria</taxon>
        <taxon>Bacillati</taxon>
        <taxon>Actinomycetota</taxon>
        <taxon>Actinomycetes</taxon>
        <taxon>Pseudonocardiales</taxon>
        <taxon>Pseudonocardiaceae</taxon>
        <taxon>Kibdelosporangium</taxon>
    </lineage>
</organism>
<accession>A0A0N9HS00</accession>
<dbReference type="KEGG" id="kphy:AOZ06_12605"/>
<dbReference type="STRING" id="860235.AOZ06_12605"/>
<dbReference type="OrthoDB" id="9955947at2"/>